<accession>A0A4S2H8N2</accession>
<sequence length="417" mass="47969">MLLARLARQVIREGRLTLIDARGHSHVIEGAREGPHAALRFHTAKAERRVAFNPQLALGECYMDGSVEPEGCDIIDVLRLLISNMKHLDGSVLHDLTNRWRFVTRRIAQHNPIGKARDNVAHHYDLSSELYQRFLDRDRFYSCAYFPEGVDTLEEAQAAKARHLAAKLRLEPNARILDIGCGWGSLAMHLVRLGAQRVDGVTLSQEQHAWASEWARREKLDRQARFHLRDYRDVEEQYDRIVSVGMFEHVGVGHYEEYFAKVARLLREDGVAVIHSIGRSSPPGFTNPWLAKYIFPGGYVPALSEVLPVIEKAGLIVTDLEVLRVHYAETLRHWRERFLAHWDEVAELYDERFCRMWNFYLAGSETSFREGDMMVFQVQLAKTHAAVPLTRDYIHNFENAHPLDQTMSKARVEQPAE</sequence>
<evidence type="ECO:0000256" key="2">
    <source>
        <dbReference type="ARBA" id="ARBA00022603"/>
    </source>
</evidence>
<evidence type="ECO:0000256" key="1">
    <source>
        <dbReference type="ARBA" id="ARBA00010815"/>
    </source>
</evidence>
<dbReference type="AlphaFoldDB" id="A0A4S2H8N2"/>
<dbReference type="OrthoDB" id="9782855at2"/>
<gene>
    <name evidence="6" type="ORF">E5162_10310</name>
</gene>
<evidence type="ECO:0000313" key="6">
    <source>
        <dbReference type="EMBL" id="TGY92053.1"/>
    </source>
</evidence>
<dbReference type="PANTHER" id="PTHR43667">
    <property type="entry name" value="CYCLOPROPANE-FATTY-ACYL-PHOSPHOLIPID SYNTHASE"/>
    <property type="match status" value="1"/>
</dbReference>
<comment type="caution">
    <text evidence="6">The sequence shown here is derived from an EMBL/GenBank/DDBJ whole genome shotgun (WGS) entry which is preliminary data.</text>
</comment>
<dbReference type="InterPro" id="IPR003333">
    <property type="entry name" value="CMAS"/>
</dbReference>
<name>A0A4S2H8N2_9PROT</name>
<evidence type="ECO:0000313" key="7">
    <source>
        <dbReference type="Proteomes" id="UP000305451"/>
    </source>
</evidence>
<dbReference type="PIRSF" id="PIRSF003085">
    <property type="entry name" value="CMAS"/>
    <property type="match status" value="1"/>
</dbReference>
<dbReference type="EMBL" id="SRXV01000003">
    <property type="protein sequence ID" value="TGY92053.1"/>
    <property type="molecule type" value="Genomic_DNA"/>
</dbReference>
<keyword evidence="4" id="KW-0949">S-adenosyl-L-methionine</keyword>
<dbReference type="Gene3D" id="3.40.50.150">
    <property type="entry name" value="Vaccinia Virus protein VP39"/>
    <property type="match status" value="1"/>
</dbReference>
<protein>
    <submittedName>
        <fullName evidence="6">Class I SAM-dependent methyltransferase</fullName>
    </submittedName>
</protein>
<evidence type="ECO:0000256" key="4">
    <source>
        <dbReference type="ARBA" id="ARBA00022691"/>
    </source>
</evidence>
<dbReference type="Pfam" id="PF02353">
    <property type="entry name" value="CMAS"/>
    <property type="match status" value="1"/>
</dbReference>
<keyword evidence="3 6" id="KW-0808">Transferase</keyword>
<dbReference type="GO" id="GO:0008610">
    <property type="term" value="P:lipid biosynthetic process"/>
    <property type="evidence" value="ECO:0007669"/>
    <property type="project" value="InterPro"/>
</dbReference>
<dbReference type="InterPro" id="IPR050723">
    <property type="entry name" value="CFA/CMAS"/>
</dbReference>
<comment type="similarity">
    <text evidence="1">Belongs to the CFA/CMAS family.</text>
</comment>
<dbReference type="SUPFAM" id="SSF53335">
    <property type="entry name" value="S-adenosyl-L-methionine-dependent methyltransferases"/>
    <property type="match status" value="1"/>
</dbReference>
<evidence type="ECO:0000256" key="3">
    <source>
        <dbReference type="ARBA" id="ARBA00022679"/>
    </source>
</evidence>
<proteinExistence type="inferred from homology"/>
<dbReference type="Proteomes" id="UP000305451">
    <property type="component" value="Unassembled WGS sequence"/>
</dbReference>
<dbReference type="GO" id="GO:0008168">
    <property type="term" value="F:methyltransferase activity"/>
    <property type="evidence" value="ECO:0007669"/>
    <property type="project" value="UniProtKB-KW"/>
</dbReference>
<evidence type="ECO:0000256" key="5">
    <source>
        <dbReference type="ARBA" id="ARBA00023098"/>
    </source>
</evidence>
<organism evidence="6 7">
    <name type="scientific">Marinicauda pacifica</name>
    <dbReference type="NCBI Taxonomy" id="1133559"/>
    <lineage>
        <taxon>Bacteria</taxon>
        <taxon>Pseudomonadati</taxon>
        <taxon>Pseudomonadota</taxon>
        <taxon>Alphaproteobacteria</taxon>
        <taxon>Maricaulales</taxon>
        <taxon>Maricaulaceae</taxon>
        <taxon>Marinicauda</taxon>
    </lineage>
</organism>
<keyword evidence="2 6" id="KW-0489">Methyltransferase</keyword>
<keyword evidence="5" id="KW-0443">Lipid metabolism</keyword>
<dbReference type="GO" id="GO:0032259">
    <property type="term" value="P:methylation"/>
    <property type="evidence" value="ECO:0007669"/>
    <property type="project" value="UniProtKB-KW"/>
</dbReference>
<dbReference type="PANTHER" id="PTHR43667:SF1">
    <property type="entry name" value="CYCLOPROPANE-FATTY-ACYL-PHOSPHOLIPID SYNTHASE"/>
    <property type="match status" value="1"/>
</dbReference>
<dbReference type="RefSeq" id="WP_135945186.1">
    <property type="nucleotide sequence ID" value="NZ_BMEI01000003.1"/>
</dbReference>
<reference evidence="6 7" key="1">
    <citation type="journal article" date="2013" name="Int. J. Syst. Evol. Microbiol.">
        <title>Marinicauda pacifica gen. nov., sp. nov., a prosthecate alphaproteobacterium of the family Hyphomonadaceae isolated from deep seawater.</title>
        <authorList>
            <person name="Zhang X.Y."/>
            <person name="Li G.W."/>
            <person name="Wang C.S."/>
            <person name="Zhang Y.J."/>
            <person name="Xu X.W."/>
            <person name="Li H."/>
            <person name="Liu A."/>
            <person name="Liu C."/>
            <person name="Xie B.B."/>
            <person name="Qin Q.L."/>
            <person name="Xu Z."/>
            <person name="Chen X.L."/>
            <person name="Zhou B.C."/>
            <person name="Zhang Y.Z."/>
        </authorList>
    </citation>
    <scope>NUCLEOTIDE SEQUENCE [LARGE SCALE GENOMIC DNA]</scope>
    <source>
        <strain evidence="6 7">P-1 km-3</strain>
    </source>
</reference>
<dbReference type="InterPro" id="IPR029063">
    <property type="entry name" value="SAM-dependent_MTases_sf"/>
</dbReference>
<dbReference type="CDD" id="cd02440">
    <property type="entry name" value="AdoMet_MTases"/>
    <property type="match status" value="1"/>
</dbReference>
<keyword evidence="7" id="KW-1185">Reference proteome</keyword>